<evidence type="ECO:0000256" key="1">
    <source>
        <dbReference type="SAM" id="SignalP"/>
    </source>
</evidence>
<reference evidence="2" key="1">
    <citation type="journal article" date="2020" name="Stud. Mycol.">
        <title>101 Dothideomycetes genomes: a test case for predicting lifestyles and emergence of pathogens.</title>
        <authorList>
            <person name="Haridas S."/>
            <person name="Albert R."/>
            <person name="Binder M."/>
            <person name="Bloem J."/>
            <person name="Labutti K."/>
            <person name="Salamov A."/>
            <person name="Andreopoulos B."/>
            <person name="Baker S."/>
            <person name="Barry K."/>
            <person name="Bills G."/>
            <person name="Bluhm B."/>
            <person name="Cannon C."/>
            <person name="Castanera R."/>
            <person name="Culley D."/>
            <person name="Daum C."/>
            <person name="Ezra D."/>
            <person name="Gonzalez J."/>
            <person name="Henrissat B."/>
            <person name="Kuo A."/>
            <person name="Liang C."/>
            <person name="Lipzen A."/>
            <person name="Lutzoni F."/>
            <person name="Magnuson J."/>
            <person name="Mondo S."/>
            <person name="Nolan M."/>
            <person name="Ohm R."/>
            <person name="Pangilinan J."/>
            <person name="Park H.-J."/>
            <person name="Ramirez L."/>
            <person name="Alfaro M."/>
            <person name="Sun H."/>
            <person name="Tritt A."/>
            <person name="Yoshinaga Y."/>
            <person name="Zwiers L.-H."/>
            <person name="Turgeon B."/>
            <person name="Goodwin S."/>
            <person name="Spatafora J."/>
            <person name="Crous P."/>
            <person name="Grigoriev I."/>
        </authorList>
    </citation>
    <scope>NUCLEOTIDE SEQUENCE</scope>
    <source>
        <strain evidence="2">CBS 279.74</strain>
    </source>
</reference>
<feature type="chain" id="PRO_5026347147" evidence="1">
    <location>
        <begin position="18"/>
        <end position="153"/>
    </location>
</feature>
<feature type="signal peptide" evidence="1">
    <location>
        <begin position="1"/>
        <end position="17"/>
    </location>
</feature>
<dbReference type="EMBL" id="MU005788">
    <property type="protein sequence ID" value="KAF2703297.1"/>
    <property type="molecule type" value="Genomic_DNA"/>
</dbReference>
<accession>A0A6G1JT03</accession>
<organism evidence="2 3">
    <name type="scientific">Pleomassaria siparia CBS 279.74</name>
    <dbReference type="NCBI Taxonomy" id="1314801"/>
    <lineage>
        <taxon>Eukaryota</taxon>
        <taxon>Fungi</taxon>
        <taxon>Dikarya</taxon>
        <taxon>Ascomycota</taxon>
        <taxon>Pezizomycotina</taxon>
        <taxon>Dothideomycetes</taxon>
        <taxon>Pleosporomycetidae</taxon>
        <taxon>Pleosporales</taxon>
        <taxon>Pleomassariaceae</taxon>
        <taxon>Pleomassaria</taxon>
    </lineage>
</organism>
<name>A0A6G1JT03_9PLEO</name>
<keyword evidence="1" id="KW-0732">Signal</keyword>
<sequence>MRFSVAILAAFSALVVAQDYNHPPQPVTSSDMDVTTIVTTIYVDPSTPAHSTGTAPGTTFTLTAPIPIYPTGSSLPPHFSVHSTLVNGTATAFPTFSSNGTITTVSLTITASTATHTTAQPPAVTTNGAVDNVQKGYSFAAAGVLAVAAAALV</sequence>
<dbReference type="AlphaFoldDB" id="A0A6G1JT03"/>
<evidence type="ECO:0000313" key="2">
    <source>
        <dbReference type="EMBL" id="KAF2703297.1"/>
    </source>
</evidence>
<dbReference type="Proteomes" id="UP000799428">
    <property type="component" value="Unassembled WGS sequence"/>
</dbReference>
<evidence type="ECO:0000313" key="3">
    <source>
        <dbReference type="Proteomes" id="UP000799428"/>
    </source>
</evidence>
<protein>
    <submittedName>
        <fullName evidence="2">Uncharacterized protein</fullName>
    </submittedName>
</protein>
<proteinExistence type="predicted"/>
<gene>
    <name evidence="2" type="ORF">K504DRAFT_451803</name>
</gene>
<keyword evidence="3" id="KW-1185">Reference proteome</keyword>